<feature type="compositionally biased region" description="Low complexity" evidence="1">
    <location>
        <begin position="1"/>
        <end position="24"/>
    </location>
</feature>
<proteinExistence type="predicted"/>
<feature type="compositionally biased region" description="Basic residues" evidence="1">
    <location>
        <begin position="161"/>
        <end position="172"/>
    </location>
</feature>
<feature type="compositionally biased region" description="Basic residues" evidence="1">
    <location>
        <begin position="33"/>
        <end position="45"/>
    </location>
</feature>
<dbReference type="EnsemblPlants" id="OMERI05G06940.1">
    <property type="protein sequence ID" value="OMERI05G06940.1"/>
    <property type="gene ID" value="OMERI05G06940"/>
</dbReference>
<dbReference type="HOGENOM" id="CLU_106475_0_0_1"/>
<name>A0A0E0DNJ0_9ORYZ</name>
<evidence type="ECO:0000313" key="2">
    <source>
        <dbReference type="EnsemblPlants" id="OMERI05G06940.1"/>
    </source>
</evidence>
<dbReference type="Gramene" id="OMERI05G06940.1">
    <property type="protein sequence ID" value="OMERI05G06940.1"/>
    <property type="gene ID" value="OMERI05G06940"/>
</dbReference>
<sequence length="179" mass="19416">MPTRTGAASATPPTTSSASTETTADVAPSFHGPARHQCRRPHHHLRLPEPARHHRIVTPRAAHDSPPLPPPPKQSTSPPRSGPSPRRDGRRPPRGRLLPTADLSHAALGLSANRASSQGRLLPSGAARQLRLDSARRRRVALGTLPRWDDRCPAAAQPWRRTARRRGSRHHAGLADAQP</sequence>
<evidence type="ECO:0000313" key="3">
    <source>
        <dbReference type="Proteomes" id="UP000008021"/>
    </source>
</evidence>
<accession>A0A0E0DNJ0</accession>
<organism evidence="2">
    <name type="scientific">Oryza meridionalis</name>
    <dbReference type="NCBI Taxonomy" id="40149"/>
    <lineage>
        <taxon>Eukaryota</taxon>
        <taxon>Viridiplantae</taxon>
        <taxon>Streptophyta</taxon>
        <taxon>Embryophyta</taxon>
        <taxon>Tracheophyta</taxon>
        <taxon>Spermatophyta</taxon>
        <taxon>Magnoliopsida</taxon>
        <taxon>Liliopsida</taxon>
        <taxon>Poales</taxon>
        <taxon>Poaceae</taxon>
        <taxon>BOP clade</taxon>
        <taxon>Oryzoideae</taxon>
        <taxon>Oryzeae</taxon>
        <taxon>Oryzinae</taxon>
        <taxon>Oryza</taxon>
    </lineage>
</organism>
<evidence type="ECO:0000256" key="1">
    <source>
        <dbReference type="SAM" id="MobiDB-lite"/>
    </source>
</evidence>
<reference evidence="2" key="1">
    <citation type="submission" date="2015-04" db="UniProtKB">
        <authorList>
            <consortium name="EnsemblPlants"/>
        </authorList>
    </citation>
    <scope>IDENTIFICATION</scope>
</reference>
<feature type="region of interest" description="Disordered" evidence="1">
    <location>
        <begin position="1"/>
        <end position="130"/>
    </location>
</feature>
<dbReference type="Proteomes" id="UP000008021">
    <property type="component" value="Chromosome 5"/>
</dbReference>
<feature type="region of interest" description="Disordered" evidence="1">
    <location>
        <begin position="156"/>
        <end position="179"/>
    </location>
</feature>
<dbReference type="AlphaFoldDB" id="A0A0E0DNJ0"/>
<reference evidence="2" key="2">
    <citation type="submission" date="2018-05" db="EMBL/GenBank/DDBJ databases">
        <title>OmerRS3 (Oryza meridionalis Reference Sequence Version 3).</title>
        <authorList>
            <person name="Zhang J."/>
            <person name="Kudrna D."/>
            <person name="Lee S."/>
            <person name="Talag J."/>
            <person name="Welchert J."/>
            <person name="Wing R.A."/>
        </authorList>
    </citation>
    <scope>NUCLEOTIDE SEQUENCE [LARGE SCALE GENOMIC DNA]</scope>
    <source>
        <strain evidence="2">cv. OR44</strain>
    </source>
</reference>
<keyword evidence="3" id="KW-1185">Reference proteome</keyword>
<protein>
    <submittedName>
        <fullName evidence="2">Uncharacterized protein</fullName>
    </submittedName>
</protein>